<sequence length="84" mass="9472">MGEPMIYALEDLFAKAKADKNNTRDTKAKRAGVRNDNGDISTAQNVVWRNRKEQMAGRGSKSFTDLEVDKMLSFGKQYTARKAE</sequence>
<dbReference type="Pfam" id="PF01016">
    <property type="entry name" value="Ribosomal_L27"/>
    <property type="match status" value="1"/>
</dbReference>
<accession>A0A7J6VWM7</accession>
<comment type="caution">
    <text evidence="2">The sequence shown here is derived from an EMBL/GenBank/DDBJ whole genome shotgun (WGS) entry which is preliminary data.</text>
</comment>
<keyword evidence="3" id="KW-1185">Reference proteome</keyword>
<dbReference type="InterPro" id="IPR001684">
    <property type="entry name" value="Ribosomal_bL27"/>
</dbReference>
<evidence type="ECO:0000256" key="1">
    <source>
        <dbReference type="SAM" id="MobiDB-lite"/>
    </source>
</evidence>
<dbReference type="AlphaFoldDB" id="A0A7J6VWM7"/>
<dbReference type="GO" id="GO:0003735">
    <property type="term" value="F:structural constituent of ribosome"/>
    <property type="evidence" value="ECO:0007669"/>
    <property type="project" value="InterPro"/>
</dbReference>
<protein>
    <submittedName>
        <fullName evidence="2">Uncharacterized protein</fullName>
    </submittedName>
</protein>
<gene>
    <name evidence="2" type="ORF">FRX31_021173</name>
</gene>
<dbReference type="Proteomes" id="UP000554482">
    <property type="component" value="Unassembled WGS sequence"/>
</dbReference>
<proteinExistence type="predicted"/>
<dbReference type="EMBL" id="JABWDY010025742">
    <property type="protein sequence ID" value="KAF5189241.1"/>
    <property type="molecule type" value="Genomic_DNA"/>
</dbReference>
<dbReference type="GO" id="GO:0006412">
    <property type="term" value="P:translation"/>
    <property type="evidence" value="ECO:0007669"/>
    <property type="project" value="InterPro"/>
</dbReference>
<reference evidence="2 3" key="1">
    <citation type="submission" date="2020-06" db="EMBL/GenBank/DDBJ databases">
        <title>Transcriptomic and genomic resources for Thalictrum thalictroides and T. hernandezii: Facilitating candidate gene discovery in an emerging model plant lineage.</title>
        <authorList>
            <person name="Arias T."/>
            <person name="Riano-Pachon D.M."/>
            <person name="Di Stilio V.S."/>
        </authorList>
    </citation>
    <scope>NUCLEOTIDE SEQUENCE [LARGE SCALE GENOMIC DNA]</scope>
    <source>
        <strain evidence="3">cv. WT478/WT964</strain>
        <tissue evidence="2">Leaves</tissue>
    </source>
</reference>
<feature type="region of interest" description="Disordered" evidence="1">
    <location>
        <begin position="19"/>
        <end position="38"/>
    </location>
</feature>
<dbReference type="GO" id="GO:0005840">
    <property type="term" value="C:ribosome"/>
    <property type="evidence" value="ECO:0007669"/>
    <property type="project" value="InterPro"/>
</dbReference>
<evidence type="ECO:0000313" key="3">
    <source>
        <dbReference type="Proteomes" id="UP000554482"/>
    </source>
</evidence>
<evidence type="ECO:0000313" key="2">
    <source>
        <dbReference type="EMBL" id="KAF5189241.1"/>
    </source>
</evidence>
<organism evidence="2 3">
    <name type="scientific">Thalictrum thalictroides</name>
    <name type="common">Rue-anemone</name>
    <name type="synonym">Anemone thalictroides</name>
    <dbReference type="NCBI Taxonomy" id="46969"/>
    <lineage>
        <taxon>Eukaryota</taxon>
        <taxon>Viridiplantae</taxon>
        <taxon>Streptophyta</taxon>
        <taxon>Embryophyta</taxon>
        <taxon>Tracheophyta</taxon>
        <taxon>Spermatophyta</taxon>
        <taxon>Magnoliopsida</taxon>
        <taxon>Ranunculales</taxon>
        <taxon>Ranunculaceae</taxon>
        <taxon>Thalictroideae</taxon>
        <taxon>Thalictrum</taxon>
    </lineage>
</organism>
<name>A0A7J6VWM7_THATH</name>
<feature type="compositionally biased region" description="Basic and acidic residues" evidence="1">
    <location>
        <begin position="19"/>
        <end position="28"/>
    </location>
</feature>